<dbReference type="EMBL" id="LVVA01000005">
    <property type="protein sequence ID" value="KZR34985.1"/>
    <property type="molecule type" value="Genomic_DNA"/>
</dbReference>
<accession>A0ABR5YRN6</accession>
<name>A0ABR5YRN6_9ENTR</name>
<keyword evidence="2" id="KW-1185">Reference proteome</keyword>
<evidence type="ECO:0000313" key="1">
    <source>
        <dbReference type="EMBL" id="KZR34985.1"/>
    </source>
</evidence>
<comment type="caution">
    <text evidence="1">The sequence shown here is derived from an EMBL/GenBank/DDBJ whole genome shotgun (WGS) entry which is preliminary data.</text>
</comment>
<evidence type="ECO:0000313" key="2">
    <source>
        <dbReference type="Proteomes" id="UP000076880"/>
    </source>
</evidence>
<sequence length="72" mass="8134">MIVAIQTGANESCNSSMSMSQCYQKNFTFNGNKSSSGNYLMTVSGNLYSIEKWRDEYVGDYEFVVGYTLIYP</sequence>
<gene>
    <name evidence="1" type="ORF">A3466_18210</name>
</gene>
<protein>
    <submittedName>
        <fullName evidence="1">Uncharacterized protein</fullName>
    </submittedName>
</protein>
<organism evidence="1 2">
    <name type="scientific">Enterobacter genomosp. S</name>
    <dbReference type="NCBI Taxonomy" id="2364151"/>
    <lineage>
        <taxon>Bacteria</taxon>
        <taxon>Pseudomonadati</taxon>
        <taxon>Pseudomonadota</taxon>
        <taxon>Gammaproteobacteria</taxon>
        <taxon>Enterobacterales</taxon>
        <taxon>Enterobacteriaceae</taxon>
        <taxon>Enterobacter</taxon>
        <taxon>Enterobacter cloacae complex</taxon>
        <taxon>Enterobacter cloacae complex clade S</taxon>
    </lineage>
</organism>
<proteinExistence type="predicted"/>
<reference evidence="2" key="1">
    <citation type="submission" date="2016-03" db="EMBL/GenBank/DDBJ databases">
        <title>WGS of SAMN04393274.</title>
        <authorList>
            <person name="Adams M."/>
            <person name="Sutton G."/>
            <person name="Nelson K."/>
            <person name="Thaden J."/>
            <person name="Fowler V."/>
            <person name="Mccorrison J."/>
            <person name="Sanka R."/>
            <person name="Brinkac L."/>
            <person name="Nierman W."/>
        </authorList>
    </citation>
    <scope>NUCLEOTIDE SEQUENCE [LARGE SCALE GENOMIC DNA]</scope>
    <source>
        <strain evidence="2">GN06232</strain>
    </source>
</reference>
<dbReference type="Proteomes" id="UP000076880">
    <property type="component" value="Unassembled WGS sequence"/>
</dbReference>